<feature type="domain" description="Aminoglycoside phosphotransferase" evidence="1">
    <location>
        <begin position="32"/>
        <end position="305"/>
    </location>
</feature>
<dbReference type="OrthoDB" id="25129at2759"/>
<dbReference type="Proteomes" id="UP001140560">
    <property type="component" value="Unassembled WGS sequence"/>
</dbReference>
<dbReference type="Pfam" id="PF01636">
    <property type="entry name" value="APH"/>
    <property type="match status" value="1"/>
</dbReference>
<dbReference type="InterPro" id="IPR011009">
    <property type="entry name" value="Kinase-like_dom_sf"/>
</dbReference>
<dbReference type="Gene3D" id="3.90.1200.10">
    <property type="match status" value="1"/>
</dbReference>
<proteinExistence type="predicted"/>
<evidence type="ECO:0000313" key="3">
    <source>
        <dbReference type="Proteomes" id="UP001140560"/>
    </source>
</evidence>
<organism evidence="2 3">
    <name type="scientific">Neocucurbitaria cava</name>
    <dbReference type="NCBI Taxonomy" id="798079"/>
    <lineage>
        <taxon>Eukaryota</taxon>
        <taxon>Fungi</taxon>
        <taxon>Dikarya</taxon>
        <taxon>Ascomycota</taxon>
        <taxon>Pezizomycotina</taxon>
        <taxon>Dothideomycetes</taxon>
        <taxon>Pleosporomycetidae</taxon>
        <taxon>Pleosporales</taxon>
        <taxon>Pleosporineae</taxon>
        <taxon>Cucurbitariaceae</taxon>
        <taxon>Neocucurbitaria</taxon>
    </lineage>
</organism>
<protein>
    <recommendedName>
        <fullName evidence="1">Aminoglycoside phosphotransferase domain-containing protein</fullName>
    </recommendedName>
</protein>
<dbReference type="EMBL" id="JAPEUY010000013">
    <property type="protein sequence ID" value="KAJ4366953.1"/>
    <property type="molecule type" value="Genomic_DNA"/>
</dbReference>
<reference evidence="2" key="1">
    <citation type="submission" date="2022-10" db="EMBL/GenBank/DDBJ databases">
        <title>Tapping the CABI collections for fungal endophytes: first genome assemblies for Collariella, Neodidymelliopsis, Ascochyta clinopodiicola, Didymella pomorum, Didymosphaeria variabile, Neocosmospora piperis and Neocucurbitaria cava.</title>
        <authorList>
            <person name="Hill R."/>
        </authorList>
    </citation>
    <scope>NUCLEOTIDE SEQUENCE</scope>
    <source>
        <strain evidence="2">IMI 356814</strain>
    </source>
</reference>
<dbReference type="AlphaFoldDB" id="A0A9W9CKG0"/>
<name>A0A9W9CKG0_9PLEO</name>
<sequence length="391" mass="43262">MEMSTYDLTTENGLRAYLKTTGRSKEVGVALLSGGTANYVYRVAGIHGFTSIFKHAAPYLHSNKNFAFDPTRMDYEARALELLSPANSNNPISNLLPTSAVHAVRLLSYDKEAKLLCIEDGGNRNLKEAYSNDPDLDVPVVGEELAKWIAALHMCSKDISLALVEQDQDQADSTVARTNTDTNTTNNNNPIAINIYRHSYTNLHRALTEYGYDTSLADRINAEFGSLIATDDECVCHGDFWPGNVLVRPRMSQQKKPIIDLTVVDWETVRRGTSATDVGQFAAEAFLLDRFRGGKGLLPAFLNAYVVAGGSKATGLMLNKAWARRVVVQWAVHVAYWPTRVAWTNGEGTRELVDIGVGVLERVLSDDWETLLESPLLRDVKEAWAPILARN</sequence>
<evidence type="ECO:0000313" key="2">
    <source>
        <dbReference type="EMBL" id="KAJ4366953.1"/>
    </source>
</evidence>
<evidence type="ECO:0000259" key="1">
    <source>
        <dbReference type="Pfam" id="PF01636"/>
    </source>
</evidence>
<dbReference type="Gene3D" id="3.30.200.20">
    <property type="entry name" value="Phosphorylase Kinase, domain 1"/>
    <property type="match status" value="1"/>
</dbReference>
<keyword evidence="3" id="KW-1185">Reference proteome</keyword>
<accession>A0A9W9CKG0</accession>
<comment type="caution">
    <text evidence="2">The sequence shown here is derived from an EMBL/GenBank/DDBJ whole genome shotgun (WGS) entry which is preliminary data.</text>
</comment>
<gene>
    <name evidence="2" type="ORF">N0V83_007483</name>
</gene>
<dbReference type="SUPFAM" id="SSF56112">
    <property type="entry name" value="Protein kinase-like (PK-like)"/>
    <property type="match status" value="1"/>
</dbReference>
<dbReference type="InterPro" id="IPR002575">
    <property type="entry name" value="Aminoglycoside_PTrfase"/>
</dbReference>